<dbReference type="AlphaFoldDB" id="A0A068U9I5"/>
<keyword evidence="1" id="KW-0479">Metal-binding</keyword>
<evidence type="ECO:0000313" key="6">
    <source>
        <dbReference type="EMBL" id="CDP04253.1"/>
    </source>
</evidence>
<dbReference type="PANTHER" id="PTHR21402:SF10">
    <property type="entry name" value="U11_U12 SMALL NUCLEAR RIBONUCLEOPROTEIN 48 KDA PROTEIN"/>
    <property type="match status" value="1"/>
</dbReference>
<dbReference type="GO" id="GO:0008270">
    <property type="term" value="F:zinc ion binding"/>
    <property type="evidence" value="ECO:0007669"/>
    <property type="project" value="UniProtKB-KW"/>
</dbReference>
<feature type="domain" description="CHHC U11-48K-type" evidence="5">
    <location>
        <begin position="64"/>
        <end position="91"/>
    </location>
</feature>
<dbReference type="OrthoDB" id="69229at2759"/>
<evidence type="ECO:0000256" key="3">
    <source>
        <dbReference type="ARBA" id="ARBA00022833"/>
    </source>
</evidence>
<organism evidence="6 7">
    <name type="scientific">Coffea canephora</name>
    <name type="common">Robusta coffee</name>
    <dbReference type="NCBI Taxonomy" id="49390"/>
    <lineage>
        <taxon>Eukaryota</taxon>
        <taxon>Viridiplantae</taxon>
        <taxon>Streptophyta</taxon>
        <taxon>Embryophyta</taxon>
        <taxon>Tracheophyta</taxon>
        <taxon>Spermatophyta</taxon>
        <taxon>Magnoliopsida</taxon>
        <taxon>eudicotyledons</taxon>
        <taxon>Gunneridae</taxon>
        <taxon>Pentapetalae</taxon>
        <taxon>asterids</taxon>
        <taxon>lamiids</taxon>
        <taxon>Gentianales</taxon>
        <taxon>Rubiaceae</taxon>
        <taxon>Ixoroideae</taxon>
        <taxon>Gardenieae complex</taxon>
        <taxon>Bertiereae - Coffeeae clade</taxon>
        <taxon>Coffeeae</taxon>
        <taxon>Coffea</taxon>
    </lineage>
</organism>
<keyword evidence="2" id="KW-0863">Zinc-finger</keyword>
<gene>
    <name evidence="6" type="ORF">GSCOC_T00017584001</name>
</gene>
<dbReference type="InterPro" id="IPR051591">
    <property type="entry name" value="UPF0224_FAM112_RNA_Proc"/>
</dbReference>
<accession>A0A068U9I5</accession>
<dbReference type="InterPro" id="IPR022776">
    <property type="entry name" value="TRM13/UPF0224_CHHC_Znf_dom"/>
</dbReference>
<evidence type="ECO:0000256" key="1">
    <source>
        <dbReference type="ARBA" id="ARBA00022723"/>
    </source>
</evidence>
<feature type="region of interest" description="Disordered" evidence="4">
    <location>
        <begin position="1"/>
        <end position="24"/>
    </location>
</feature>
<keyword evidence="3" id="KW-0862">Zinc</keyword>
<proteinExistence type="predicted"/>
<feature type="compositionally biased region" description="Pro residues" evidence="4">
    <location>
        <begin position="1"/>
        <end position="20"/>
    </location>
</feature>
<evidence type="ECO:0000313" key="7">
    <source>
        <dbReference type="Proteomes" id="UP000295252"/>
    </source>
</evidence>
<dbReference type="FunCoup" id="A0A068U9I5">
    <property type="interactions" value="2112"/>
</dbReference>
<dbReference type="InParanoid" id="A0A068U9I5"/>
<feature type="compositionally biased region" description="Basic and acidic residues" evidence="4">
    <location>
        <begin position="595"/>
        <end position="623"/>
    </location>
</feature>
<dbReference type="PhylomeDB" id="A0A068U9I5"/>
<dbReference type="OMA" id="MSELRTW"/>
<dbReference type="Proteomes" id="UP000295252">
    <property type="component" value="Chromosome XI"/>
</dbReference>
<dbReference type="Gramene" id="CDP04253">
    <property type="protein sequence ID" value="CDP04253"/>
    <property type="gene ID" value="GSCOC_T00017584001"/>
</dbReference>
<reference evidence="7" key="1">
    <citation type="journal article" date="2014" name="Science">
        <title>The coffee genome provides insight into the convergent evolution of caffeine biosynthesis.</title>
        <authorList>
            <person name="Denoeud F."/>
            <person name="Carretero-Paulet L."/>
            <person name="Dereeper A."/>
            <person name="Droc G."/>
            <person name="Guyot R."/>
            <person name="Pietrella M."/>
            <person name="Zheng C."/>
            <person name="Alberti A."/>
            <person name="Anthony F."/>
            <person name="Aprea G."/>
            <person name="Aury J.M."/>
            <person name="Bento P."/>
            <person name="Bernard M."/>
            <person name="Bocs S."/>
            <person name="Campa C."/>
            <person name="Cenci A."/>
            <person name="Combes M.C."/>
            <person name="Crouzillat D."/>
            <person name="Da Silva C."/>
            <person name="Daddiego L."/>
            <person name="De Bellis F."/>
            <person name="Dussert S."/>
            <person name="Garsmeur O."/>
            <person name="Gayraud T."/>
            <person name="Guignon V."/>
            <person name="Jahn K."/>
            <person name="Jamilloux V."/>
            <person name="Joet T."/>
            <person name="Labadie K."/>
            <person name="Lan T."/>
            <person name="Leclercq J."/>
            <person name="Lepelley M."/>
            <person name="Leroy T."/>
            <person name="Li L.T."/>
            <person name="Librado P."/>
            <person name="Lopez L."/>
            <person name="Munoz A."/>
            <person name="Noel B."/>
            <person name="Pallavicini A."/>
            <person name="Perrotta G."/>
            <person name="Poncet V."/>
            <person name="Pot D."/>
            <person name="Priyono X."/>
            <person name="Rigoreau M."/>
            <person name="Rouard M."/>
            <person name="Rozas J."/>
            <person name="Tranchant-Dubreuil C."/>
            <person name="VanBuren R."/>
            <person name="Zhang Q."/>
            <person name="Andrade A.C."/>
            <person name="Argout X."/>
            <person name="Bertrand B."/>
            <person name="de Kochko A."/>
            <person name="Graziosi G."/>
            <person name="Henry R.J."/>
            <person name="Jayarama X."/>
            <person name="Ming R."/>
            <person name="Nagai C."/>
            <person name="Rounsley S."/>
            <person name="Sankoff D."/>
            <person name="Giuliano G."/>
            <person name="Albert V.A."/>
            <person name="Wincker P."/>
            <person name="Lashermes P."/>
        </authorList>
    </citation>
    <scope>NUCLEOTIDE SEQUENCE [LARGE SCALE GENOMIC DNA]</scope>
    <source>
        <strain evidence="7">cv. DH200-94</strain>
    </source>
</reference>
<dbReference type="PROSITE" id="PS51800">
    <property type="entry name" value="ZF_CHHC_U11_48K"/>
    <property type="match status" value="1"/>
</dbReference>
<evidence type="ECO:0000256" key="2">
    <source>
        <dbReference type="ARBA" id="ARBA00022771"/>
    </source>
</evidence>
<sequence>MNPPPPFPPFHPLPPPPPPSTTTTAAAPDLPTALSNLTSLLHHTQATLNSLASLLPPSPPSGALIPCPFNTNHRLPPSSIFSHYLSCPSSPSPLDPQALLHSLNYPKTLHSSSENSFTQPLQNPSSTELCFSLENYLNSPQESHFYSNCPGAVVITPCKYDFSSSPPPMLTLPGFLSAECANFTHANGRLDDKGFDVWPIRLLPSEIWAVGNEIEAWVDYPCSYSYRVLRCILRSWKSNLSFLHPWIIANSPKYGVVIDLAMVPHILLLFRFCLKAVTREAIGFLDSLISSKRQDKIHCPVLSKVMMWLGSQLALLYGETNGKFLAIGMFKQCVLDSALSSSFFPVAEISNESAKLNELDDKLEGPVEKCGKNEGNSMLHDTVQSSMIFASQVAAAAASLYERSWLEEKIKMLRDTRPLTAYQRAVEHEHISRRADEELLKRSDYRPVIEHDGVLWQQAHSEVPNRLKTREELLAEERDYKRRRMSYRGKKMKRTTTQVMRDIIDEFMDKIKQASGHSFPKDGENTEARAFEGSSLHNSSSDTLKPRKSETKLELIRNEQHVYGASLHSNHARGSIHSEDKYIEHYKQHKRTSQRHGESLDDNRSTKRSRHDRESYSRSPDRQRILGQLSPEAQIQVAASQLSERLAEERMMGVIQNLEIETEGRSTMISHRVQSLRTDIIPWNRMMIMMMMLKPCSYFIDSHLQCLDNLKQFNVFHDGFPELSLRYWVALLVFWCCSLSTPVSSSVSLVVKSFLDINFLLNAWL</sequence>
<dbReference type="PANTHER" id="PTHR21402">
    <property type="entry name" value="GAMETOCYTE SPECIFIC FACTOR 1-RELATED"/>
    <property type="match status" value="1"/>
</dbReference>
<dbReference type="EMBL" id="HG739096">
    <property type="protein sequence ID" value="CDP04253.1"/>
    <property type="molecule type" value="Genomic_DNA"/>
</dbReference>
<dbReference type="STRING" id="49390.A0A068U9I5"/>
<evidence type="ECO:0000259" key="5">
    <source>
        <dbReference type="PROSITE" id="PS51800"/>
    </source>
</evidence>
<evidence type="ECO:0000256" key="4">
    <source>
        <dbReference type="SAM" id="MobiDB-lite"/>
    </source>
</evidence>
<dbReference type="Pfam" id="PF05253">
    <property type="entry name" value="zf-U11-48K"/>
    <property type="match status" value="1"/>
</dbReference>
<protein>
    <recommendedName>
        <fullName evidence="5">CHHC U11-48K-type domain-containing protein</fullName>
    </recommendedName>
</protein>
<keyword evidence="7" id="KW-1185">Reference proteome</keyword>
<feature type="region of interest" description="Disordered" evidence="4">
    <location>
        <begin position="587"/>
        <end position="623"/>
    </location>
</feature>
<name>A0A068U9I5_COFCA</name>